<accession>A0AAJ5VS17</accession>
<reference evidence="2" key="1">
    <citation type="submission" date="2023-03" db="EMBL/GenBank/DDBJ databases">
        <title>Andean soil-derived lignocellulolytic bacterial consortium as a source of novel taxa and putative plastic-active enzymes.</title>
        <authorList>
            <person name="Diaz-Garcia L."/>
            <person name="Chuvochina M."/>
            <person name="Feuerriegel G."/>
            <person name="Bunk B."/>
            <person name="Sproer C."/>
            <person name="Streit W.R."/>
            <person name="Rodriguez L.M."/>
            <person name="Overmann J."/>
            <person name="Jimenez D.J."/>
        </authorList>
    </citation>
    <scope>NUCLEOTIDE SEQUENCE</scope>
    <source>
        <strain evidence="2">MAG 4196</strain>
    </source>
</reference>
<feature type="chain" id="PRO_5042571929" evidence="1">
    <location>
        <begin position="19"/>
        <end position="157"/>
    </location>
</feature>
<dbReference type="EMBL" id="CP119312">
    <property type="protein sequence ID" value="WEK03121.1"/>
    <property type="molecule type" value="Genomic_DNA"/>
</dbReference>
<evidence type="ECO:0000313" key="2">
    <source>
        <dbReference type="EMBL" id="WEK03121.1"/>
    </source>
</evidence>
<evidence type="ECO:0000256" key="1">
    <source>
        <dbReference type="SAM" id="SignalP"/>
    </source>
</evidence>
<evidence type="ECO:0000313" key="3">
    <source>
        <dbReference type="Proteomes" id="UP001217476"/>
    </source>
</evidence>
<protein>
    <submittedName>
        <fullName evidence="2">Uncharacterized protein</fullName>
    </submittedName>
</protein>
<keyword evidence="1" id="KW-0732">Signal</keyword>
<sequence>MRILITLLVAFFALPALAQQSEHYSNARFGFGMDIPYGFVPQGESDNADGAQFAHKGKPVNLMVWGGNLAGDFESEAQEAMSYSVDADWNIEGQSVTPQWANFTAIQGFRKLYQRMVLLCGGTSYAAVRVEYSVAEAGKMDSVIENMAASLRAESCS</sequence>
<dbReference type="Proteomes" id="UP001217476">
    <property type="component" value="Chromosome"/>
</dbReference>
<organism evidence="2 3">
    <name type="scientific">Candidatus Devosia phytovorans</name>
    <dbReference type="NCBI Taxonomy" id="3121372"/>
    <lineage>
        <taxon>Bacteria</taxon>
        <taxon>Pseudomonadati</taxon>
        <taxon>Pseudomonadota</taxon>
        <taxon>Alphaproteobacteria</taxon>
        <taxon>Hyphomicrobiales</taxon>
        <taxon>Devosiaceae</taxon>
        <taxon>Devosia</taxon>
    </lineage>
</organism>
<dbReference type="AlphaFoldDB" id="A0AAJ5VS17"/>
<proteinExistence type="predicted"/>
<feature type="signal peptide" evidence="1">
    <location>
        <begin position="1"/>
        <end position="18"/>
    </location>
</feature>
<name>A0AAJ5VS17_9HYPH</name>
<gene>
    <name evidence="2" type="ORF">P0Y65_13010</name>
</gene>